<accession>A0A397J2I8</accession>
<reference evidence="1 2" key="1">
    <citation type="submission" date="2018-08" db="EMBL/GenBank/DDBJ databases">
        <title>Genome and evolution of the arbuscular mycorrhizal fungus Diversispora epigaea (formerly Glomus versiforme) and its bacterial endosymbionts.</title>
        <authorList>
            <person name="Sun X."/>
            <person name="Fei Z."/>
            <person name="Harrison M."/>
        </authorList>
    </citation>
    <scope>NUCLEOTIDE SEQUENCE [LARGE SCALE GENOMIC DNA]</scope>
    <source>
        <strain evidence="1 2">IT104</strain>
    </source>
</reference>
<organism evidence="1 2">
    <name type="scientific">Diversispora epigaea</name>
    <dbReference type="NCBI Taxonomy" id="1348612"/>
    <lineage>
        <taxon>Eukaryota</taxon>
        <taxon>Fungi</taxon>
        <taxon>Fungi incertae sedis</taxon>
        <taxon>Mucoromycota</taxon>
        <taxon>Glomeromycotina</taxon>
        <taxon>Glomeromycetes</taxon>
        <taxon>Diversisporales</taxon>
        <taxon>Diversisporaceae</taxon>
        <taxon>Diversispora</taxon>
    </lineage>
</organism>
<gene>
    <name evidence="1" type="ORF">Glove_109g386</name>
</gene>
<comment type="caution">
    <text evidence="1">The sequence shown here is derived from an EMBL/GenBank/DDBJ whole genome shotgun (WGS) entry which is preliminary data.</text>
</comment>
<dbReference type="Proteomes" id="UP000266861">
    <property type="component" value="Unassembled WGS sequence"/>
</dbReference>
<sequence>MTFKRAYEKELKIGCFGYTLHVDCLEHLGNLFQTLITWMPQNIEKIIENREKLQYYWSHQIRKIYLNVQFNANLLSLDEKGEITPHSHDFLGYNLSVWTKADRLYPVTQTTCINSIN</sequence>
<dbReference type="AlphaFoldDB" id="A0A397J2I8"/>
<name>A0A397J2I8_9GLOM</name>
<dbReference type="OrthoDB" id="10600891at2759"/>
<dbReference type="EMBL" id="PQFF01000102">
    <property type="protein sequence ID" value="RHZ82505.1"/>
    <property type="molecule type" value="Genomic_DNA"/>
</dbReference>
<evidence type="ECO:0000313" key="2">
    <source>
        <dbReference type="Proteomes" id="UP000266861"/>
    </source>
</evidence>
<protein>
    <submittedName>
        <fullName evidence="1">Uncharacterized protein</fullName>
    </submittedName>
</protein>
<keyword evidence="2" id="KW-1185">Reference proteome</keyword>
<proteinExistence type="predicted"/>
<evidence type="ECO:0000313" key="1">
    <source>
        <dbReference type="EMBL" id="RHZ82505.1"/>
    </source>
</evidence>